<accession>L1IGV9</accession>
<dbReference type="HOGENOM" id="CLU_1589534_0_0_1"/>
<keyword evidence="2" id="KW-0802">TPR repeat</keyword>
<keyword evidence="1" id="KW-0677">Repeat</keyword>
<dbReference type="GO" id="GO:0051879">
    <property type="term" value="F:Hsp90 protein binding"/>
    <property type="evidence" value="ECO:0007669"/>
    <property type="project" value="TreeGrafter"/>
</dbReference>
<feature type="region of interest" description="Disordered" evidence="3">
    <location>
        <begin position="29"/>
        <end position="55"/>
    </location>
</feature>
<reference evidence="6" key="2">
    <citation type="submission" date="2012-11" db="EMBL/GenBank/DDBJ databases">
        <authorList>
            <person name="Kuo A."/>
            <person name="Curtis B.A."/>
            <person name="Tanifuji G."/>
            <person name="Burki F."/>
            <person name="Gruber A."/>
            <person name="Irimia M."/>
            <person name="Maruyama S."/>
            <person name="Arias M.C."/>
            <person name="Ball S.G."/>
            <person name="Gile G.H."/>
            <person name="Hirakawa Y."/>
            <person name="Hopkins J.F."/>
            <person name="Rensing S.A."/>
            <person name="Schmutz J."/>
            <person name="Symeonidi A."/>
            <person name="Elias M."/>
            <person name="Eveleigh R.J."/>
            <person name="Herman E.K."/>
            <person name="Klute M.J."/>
            <person name="Nakayama T."/>
            <person name="Obornik M."/>
            <person name="Reyes-Prieto A."/>
            <person name="Armbrust E.V."/>
            <person name="Aves S.J."/>
            <person name="Beiko R.G."/>
            <person name="Coutinho P."/>
            <person name="Dacks J.B."/>
            <person name="Durnford D.G."/>
            <person name="Fast N.M."/>
            <person name="Green B.R."/>
            <person name="Grisdale C."/>
            <person name="Hempe F."/>
            <person name="Henrissat B."/>
            <person name="Hoppner M.P."/>
            <person name="Ishida K.-I."/>
            <person name="Kim E."/>
            <person name="Koreny L."/>
            <person name="Kroth P.G."/>
            <person name="Liu Y."/>
            <person name="Malik S.-B."/>
            <person name="Maier U.G."/>
            <person name="McRose D."/>
            <person name="Mock T."/>
            <person name="Neilson J.A."/>
            <person name="Onodera N.T."/>
            <person name="Poole A.M."/>
            <person name="Pritham E.J."/>
            <person name="Richards T.A."/>
            <person name="Rocap G."/>
            <person name="Roy S.W."/>
            <person name="Sarai C."/>
            <person name="Schaack S."/>
            <person name="Shirato S."/>
            <person name="Slamovits C.H."/>
            <person name="Spencer D.F."/>
            <person name="Suzuki S."/>
            <person name="Worden A.Z."/>
            <person name="Zauner S."/>
            <person name="Barry K."/>
            <person name="Bell C."/>
            <person name="Bharti A.K."/>
            <person name="Crow J.A."/>
            <person name="Grimwood J."/>
            <person name="Kramer R."/>
            <person name="Lindquist E."/>
            <person name="Lucas S."/>
            <person name="Salamov A."/>
            <person name="McFadden G.I."/>
            <person name="Lane C.E."/>
            <person name="Keeling P.J."/>
            <person name="Gray M.W."/>
            <person name="Grigoriev I.V."/>
            <person name="Archibald J.M."/>
        </authorList>
    </citation>
    <scope>NUCLEOTIDE SEQUENCE</scope>
    <source>
        <strain evidence="6">CCMP2712</strain>
    </source>
</reference>
<dbReference type="PANTHER" id="PTHR22904:SF523">
    <property type="entry name" value="STRESS-INDUCED-PHOSPHOPROTEIN 1"/>
    <property type="match status" value="1"/>
</dbReference>
<dbReference type="InterPro" id="IPR019734">
    <property type="entry name" value="TPR_rpt"/>
</dbReference>
<dbReference type="Gene3D" id="1.25.40.10">
    <property type="entry name" value="Tetratricopeptide repeat domain"/>
    <property type="match status" value="1"/>
</dbReference>
<organism evidence="4">
    <name type="scientific">Guillardia theta (strain CCMP2712)</name>
    <name type="common">Cryptophyte</name>
    <dbReference type="NCBI Taxonomy" id="905079"/>
    <lineage>
        <taxon>Eukaryota</taxon>
        <taxon>Cryptophyceae</taxon>
        <taxon>Pyrenomonadales</taxon>
        <taxon>Geminigeraceae</taxon>
        <taxon>Guillardia</taxon>
    </lineage>
</organism>
<dbReference type="InterPro" id="IPR013105">
    <property type="entry name" value="TPR_2"/>
</dbReference>
<dbReference type="SMART" id="SM00028">
    <property type="entry name" value="TPR"/>
    <property type="match status" value="2"/>
</dbReference>
<sequence>MATKTAFDDLGPEANKTVDEFMESAAHNFNLSPSATPPKAPADMGPPKDAHEAKERGNACYKARQYAEAVGYYEQAIKMCDDTEQLKIYYSNRSAAYFGLKMFIESRSDAIKCTELDSMWAKGWYRKGLAEEGLEKYHDAEESFRMGVDCAPRDEALQRALQEVKMML</sequence>
<evidence type="ECO:0000256" key="1">
    <source>
        <dbReference type="ARBA" id="ARBA00022737"/>
    </source>
</evidence>
<dbReference type="PANTHER" id="PTHR22904">
    <property type="entry name" value="TPR REPEAT CONTAINING PROTEIN"/>
    <property type="match status" value="1"/>
</dbReference>
<dbReference type="RefSeq" id="XP_005822144.1">
    <property type="nucleotide sequence ID" value="XM_005822087.1"/>
</dbReference>
<name>L1IGV9_GUITC</name>
<dbReference type="eggNOG" id="KOG0548">
    <property type="taxonomic scope" value="Eukaryota"/>
</dbReference>
<evidence type="ECO:0000256" key="3">
    <source>
        <dbReference type="SAM" id="MobiDB-lite"/>
    </source>
</evidence>
<dbReference type="Proteomes" id="UP000011087">
    <property type="component" value="Unassembled WGS sequence"/>
</dbReference>
<dbReference type="InterPro" id="IPR011990">
    <property type="entry name" value="TPR-like_helical_dom_sf"/>
</dbReference>
<evidence type="ECO:0000313" key="6">
    <source>
        <dbReference type="Proteomes" id="UP000011087"/>
    </source>
</evidence>
<gene>
    <name evidence="4" type="ORF">GUITHDRAFT_155556</name>
</gene>
<dbReference type="KEGG" id="gtt:GUITHDRAFT_155556"/>
<keyword evidence="6" id="KW-1185">Reference proteome</keyword>
<proteinExistence type="predicted"/>
<dbReference type="SUPFAM" id="SSF48452">
    <property type="entry name" value="TPR-like"/>
    <property type="match status" value="1"/>
</dbReference>
<protein>
    <submittedName>
        <fullName evidence="4 5">Uncharacterized protein</fullName>
    </submittedName>
</protein>
<dbReference type="EnsemblProtists" id="EKX35164">
    <property type="protein sequence ID" value="EKX35164"/>
    <property type="gene ID" value="GUITHDRAFT_155556"/>
</dbReference>
<dbReference type="Pfam" id="PF07719">
    <property type="entry name" value="TPR_2"/>
    <property type="match status" value="1"/>
</dbReference>
<evidence type="ECO:0000313" key="5">
    <source>
        <dbReference type="EnsemblProtists" id="EKX35164"/>
    </source>
</evidence>
<dbReference type="EMBL" id="JH993095">
    <property type="protein sequence ID" value="EKX35164.1"/>
    <property type="molecule type" value="Genomic_DNA"/>
</dbReference>
<evidence type="ECO:0000313" key="4">
    <source>
        <dbReference type="EMBL" id="EKX35164.1"/>
    </source>
</evidence>
<dbReference type="AlphaFoldDB" id="L1IGV9"/>
<evidence type="ECO:0000256" key="2">
    <source>
        <dbReference type="ARBA" id="ARBA00022803"/>
    </source>
</evidence>
<reference evidence="4 6" key="1">
    <citation type="journal article" date="2012" name="Nature">
        <title>Algal genomes reveal evolutionary mosaicism and the fate of nucleomorphs.</title>
        <authorList>
            <consortium name="DOE Joint Genome Institute"/>
            <person name="Curtis B.A."/>
            <person name="Tanifuji G."/>
            <person name="Burki F."/>
            <person name="Gruber A."/>
            <person name="Irimia M."/>
            <person name="Maruyama S."/>
            <person name="Arias M.C."/>
            <person name="Ball S.G."/>
            <person name="Gile G.H."/>
            <person name="Hirakawa Y."/>
            <person name="Hopkins J.F."/>
            <person name="Kuo A."/>
            <person name="Rensing S.A."/>
            <person name="Schmutz J."/>
            <person name="Symeonidi A."/>
            <person name="Elias M."/>
            <person name="Eveleigh R.J."/>
            <person name="Herman E.K."/>
            <person name="Klute M.J."/>
            <person name="Nakayama T."/>
            <person name="Obornik M."/>
            <person name="Reyes-Prieto A."/>
            <person name="Armbrust E.V."/>
            <person name="Aves S.J."/>
            <person name="Beiko R.G."/>
            <person name="Coutinho P."/>
            <person name="Dacks J.B."/>
            <person name="Durnford D.G."/>
            <person name="Fast N.M."/>
            <person name="Green B.R."/>
            <person name="Grisdale C.J."/>
            <person name="Hempel F."/>
            <person name="Henrissat B."/>
            <person name="Hoppner M.P."/>
            <person name="Ishida K."/>
            <person name="Kim E."/>
            <person name="Koreny L."/>
            <person name="Kroth P.G."/>
            <person name="Liu Y."/>
            <person name="Malik S.B."/>
            <person name="Maier U.G."/>
            <person name="McRose D."/>
            <person name="Mock T."/>
            <person name="Neilson J.A."/>
            <person name="Onodera N.T."/>
            <person name="Poole A.M."/>
            <person name="Pritham E.J."/>
            <person name="Richards T.A."/>
            <person name="Rocap G."/>
            <person name="Roy S.W."/>
            <person name="Sarai C."/>
            <person name="Schaack S."/>
            <person name="Shirato S."/>
            <person name="Slamovits C.H."/>
            <person name="Spencer D.F."/>
            <person name="Suzuki S."/>
            <person name="Worden A.Z."/>
            <person name="Zauner S."/>
            <person name="Barry K."/>
            <person name="Bell C."/>
            <person name="Bharti A.K."/>
            <person name="Crow J.A."/>
            <person name="Grimwood J."/>
            <person name="Kramer R."/>
            <person name="Lindquist E."/>
            <person name="Lucas S."/>
            <person name="Salamov A."/>
            <person name="McFadden G.I."/>
            <person name="Lane C.E."/>
            <person name="Keeling P.J."/>
            <person name="Gray M.W."/>
            <person name="Grigoriev I.V."/>
            <person name="Archibald J.M."/>
        </authorList>
    </citation>
    <scope>NUCLEOTIDE SEQUENCE</scope>
    <source>
        <strain evidence="4 6">CCMP2712</strain>
    </source>
</reference>
<reference evidence="5" key="3">
    <citation type="submission" date="2015-06" db="UniProtKB">
        <authorList>
            <consortium name="EnsemblProtists"/>
        </authorList>
    </citation>
    <scope>IDENTIFICATION</scope>
</reference>
<dbReference type="GeneID" id="17291949"/>
<feature type="compositionally biased region" description="Basic and acidic residues" evidence="3">
    <location>
        <begin position="46"/>
        <end position="55"/>
    </location>
</feature>
<dbReference type="STRING" id="905079.L1IGV9"/>
<dbReference type="OrthoDB" id="433738at2759"/>
<dbReference type="OMA" id="EFKISGN"/>
<dbReference type="PaxDb" id="55529-EKX35164"/>